<keyword evidence="2" id="KW-1133">Transmembrane helix</keyword>
<accession>A0AAF1BQV4</accession>
<dbReference type="InterPro" id="IPR016181">
    <property type="entry name" value="Acyl_CoA_acyltransferase"/>
</dbReference>
<evidence type="ECO:0000256" key="2">
    <source>
        <dbReference type="SAM" id="Phobius"/>
    </source>
</evidence>
<evidence type="ECO:0000313" key="4">
    <source>
        <dbReference type="Proteomes" id="UP000827549"/>
    </source>
</evidence>
<dbReference type="SUPFAM" id="SSF55729">
    <property type="entry name" value="Acyl-CoA N-acyltransferases (Nat)"/>
    <property type="match status" value="1"/>
</dbReference>
<dbReference type="Gene3D" id="3.40.630.30">
    <property type="match status" value="1"/>
</dbReference>
<sequence>MSTVAAPAPAAAADAPDGVIRLYNKDRSILNQIIGQGFMEGMAKANNRVYLHPVTLAAVVALAAIIDYKVGYLPDPDIPGSSMAPVIGFAMVALPVLGIVEWLHRGPFTGRLRGVIGARDLVQAESYYTSPSRFYVFEHKGEVRGELALDARHPTAVVPTVLGAEEGEVSQDKNVLRQRGKKDKKDEGGAAAGLAEIRHLDIDSPVRRKGVATELVATALDHAFGIAGLDGSPAAKAGAITRVVVLTSPFTPGGDKFWTKLGFSPVPASESAGWRVDGPLGLLKQSGHWLAVDAATWTRKRDELAAPKKDD</sequence>
<feature type="transmembrane region" description="Helical" evidence="2">
    <location>
        <begin position="86"/>
        <end position="103"/>
    </location>
</feature>
<evidence type="ECO:0000256" key="1">
    <source>
        <dbReference type="ARBA" id="ARBA00022679"/>
    </source>
</evidence>
<dbReference type="Proteomes" id="UP000827549">
    <property type="component" value="Chromosome 3"/>
</dbReference>
<name>A0AAF1BQV4_9TREE</name>
<gene>
    <name evidence="3" type="ORF">LOC62_03G004931</name>
</gene>
<dbReference type="PANTHER" id="PTHR13947">
    <property type="entry name" value="GNAT FAMILY N-ACETYLTRANSFERASE"/>
    <property type="match status" value="1"/>
</dbReference>
<evidence type="ECO:0008006" key="5">
    <source>
        <dbReference type="Google" id="ProtNLM"/>
    </source>
</evidence>
<dbReference type="AlphaFoldDB" id="A0AAF1BQV4"/>
<dbReference type="GO" id="GO:0008080">
    <property type="term" value="F:N-acetyltransferase activity"/>
    <property type="evidence" value="ECO:0007669"/>
    <property type="project" value="InterPro"/>
</dbReference>
<dbReference type="RefSeq" id="XP_062627435.1">
    <property type="nucleotide sequence ID" value="XM_062771451.1"/>
</dbReference>
<keyword evidence="4" id="KW-1185">Reference proteome</keyword>
<keyword evidence="2" id="KW-0812">Transmembrane</keyword>
<keyword evidence="2" id="KW-0472">Membrane</keyword>
<organism evidence="3 4">
    <name type="scientific">Vanrija pseudolonga</name>
    <dbReference type="NCBI Taxonomy" id="143232"/>
    <lineage>
        <taxon>Eukaryota</taxon>
        <taxon>Fungi</taxon>
        <taxon>Dikarya</taxon>
        <taxon>Basidiomycota</taxon>
        <taxon>Agaricomycotina</taxon>
        <taxon>Tremellomycetes</taxon>
        <taxon>Trichosporonales</taxon>
        <taxon>Trichosporonaceae</taxon>
        <taxon>Vanrija</taxon>
    </lineage>
</organism>
<dbReference type="GeneID" id="87808162"/>
<dbReference type="EMBL" id="CP086716">
    <property type="protein sequence ID" value="WOO81403.1"/>
    <property type="molecule type" value="Genomic_DNA"/>
</dbReference>
<feature type="transmembrane region" description="Helical" evidence="2">
    <location>
        <begin position="49"/>
        <end position="66"/>
    </location>
</feature>
<proteinExistence type="predicted"/>
<dbReference type="InterPro" id="IPR050769">
    <property type="entry name" value="NAT_camello-type"/>
</dbReference>
<dbReference type="PANTHER" id="PTHR13947:SF37">
    <property type="entry name" value="LD18367P"/>
    <property type="match status" value="1"/>
</dbReference>
<evidence type="ECO:0000313" key="3">
    <source>
        <dbReference type="EMBL" id="WOO81403.1"/>
    </source>
</evidence>
<keyword evidence="1" id="KW-0808">Transferase</keyword>
<protein>
    <recommendedName>
        <fullName evidence="5">N-acetyltransferase domain-containing protein</fullName>
    </recommendedName>
</protein>
<reference evidence="3" key="1">
    <citation type="submission" date="2023-10" db="EMBL/GenBank/DDBJ databases">
        <authorList>
            <person name="Noh H."/>
        </authorList>
    </citation>
    <scope>NUCLEOTIDE SEQUENCE</scope>
    <source>
        <strain evidence="3">DUCC4014</strain>
    </source>
</reference>